<feature type="compositionally biased region" description="Low complexity" evidence="13">
    <location>
        <begin position="848"/>
        <end position="858"/>
    </location>
</feature>
<feature type="domain" description="PHD-type" evidence="15">
    <location>
        <begin position="377"/>
        <end position="509"/>
    </location>
</feature>
<feature type="compositionally biased region" description="Polar residues" evidence="13">
    <location>
        <begin position="994"/>
        <end position="1012"/>
    </location>
</feature>
<dbReference type="PROSITE" id="PS50812">
    <property type="entry name" value="PWWP"/>
    <property type="match status" value="1"/>
</dbReference>
<dbReference type="InterPro" id="IPR049554">
    <property type="entry name" value="DNMT3_ADD_PHD"/>
</dbReference>
<dbReference type="FunFam" id="3.40.50.150:FF:000008">
    <property type="entry name" value="DNA (Cytosine-5)-methyltransferase 3A isoform X1"/>
    <property type="match status" value="1"/>
</dbReference>
<dbReference type="AlphaFoldDB" id="A0A8C5HVJ1"/>
<dbReference type="GO" id="GO:0003677">
    <property type="term" value="F:DNA binding"/>
    <property type="evidence" value="ECO:0007669"/>
    <property type="project" value="UniProtKB-KW"/>
</dbReference>
<reference evidence="16" key="1">
    <citation type="submission" date="2020-06" db="EMBL/GenBank/DDBJ databases">
        <authorList>
            <consortium name="Wellcome Sanger Institute Data Sharing"/>
        </authorList>
    </citation>
    <scope>NUCLEOTIDE SEQUENCE [LARGE SCALE GENOMIC DNA]</scope>
</reference>
<organism evidence="16 17">
    <name type="scientific">Gouania willdenowi</name>
    <name type="common">Blunt-snouted clingfish</name>
    <name type="synonym">Lepadogaster willdenowi</name>
    <dbReference type="NCBI Taxonomy" id="441366"/>
    <lineage>
        <taxon>Eukaryota</taxon>
        <taxon>Metazoa</taxon>
        <taxon>Chordata</taxon>
        <taxon>Craniata</taxon>
        <taxon>Vertebrata</taxon>
        <taxon>Euteleostomi</taxon>
        <taxon>Actinopterygii</taxon>
        <taxon>Neopterygii</taxon>
        <taxon>Teleostei</taxon>
        <taxon>Neoteleostei</taxon>
        <taxon>Acanthomorphata</taxon>
        <taxon>Ovalentaria</taxon>
        <taxon>Blenniimorphae</taxon>
        <taxon>Blenniiformes</taxon>
        <taxon>Gobiesocoidei</taxon>
        <taxon>Gobiesocidae</taxon>
        <taxon>Gobiesocinae</taxon>
        <taxon>Gouania</taxon>
    </lineage>
</organism>
<evidence type="ECO:0000256" key="10">
    <source>
        <dbReference type="ARBA" id="ARBA00023125"/>
    </source>
</evidence>
<protein>
    <recommendedName>
        <fullName evidence="2">DNA (cytosine-5-)-methyltransferase</fullName>
        <ecNumber evidence="2">2.1.1.37</ecNumber>
    </recommendedName>
</protein>
<dbReference type="GO" id="GO:0051718">
    <property type="term" value="F:DNA (cytosine-5-)-methyltransferase activity, acting on CpG substrates"/>
    <property type="evidence" value="ECO:0007669"/>
    <property type="project" value="TreeGrafter"/>
</dbReference>
<feature type="active site" evidence="12">
    <location>
        <position position="605"/>
    </location>
</feature>
<evidence type="ECO:0000256" key="9">
    <source>
        <dbReference type="ARBA" id="ARBA00022833"/>
    </source>
</evidence>
<dbReference type="PANTHER" id="PTHR23068">
    <property type="entry name" value="DNA CYTOSINE-5- -METHYLTRANSFERASE 3-RELATED"/>
    <property type="match status" value="1"/>
</dbReference>
<dbReference type="PANTHER" id="PTHR23068:SF53">
    <property type="entry name" value="DNA (CYTOSINE-5-)-METHYLTRANSFERASE"/>
    <property type="match status" value="1"/>
</dbReference>
<dbReference type="Gene3D" id="3.30.40.10">
    <property type="entry name" value="Zinc/RING finger domain, C3HC4 (zinc finger)"/>
    <property type="match status" value="1"/>
</dbReference>
<dbReference type="Pfam" id="PF21255">
    <property type="entry name" value="DNMT3_ADD_GATA1-like"/>
    <property type="match status" value="1"/>
</dbReference>
<dbReference type="SUPFAM" id="SSF53335">
    <property type="entry name" value="S-adenosyl-L-methionine-dependent methyltransferases"/>
    <property type="match status" value="1"/>
</dbReference>
<evidence type="ECO:0000256" key="4">
    <source>
        <dbReference type="ARBA" id="ARBA00022603"/>
    </source>
</evidence>
<dbReference type="Gene3D" id="2.30.30.140">
    <property type="match status" value="1"/>
</dbReference>
<evidence type="ECO:0000256" key="11">
    <source>
        <dbReference type="ARBA" id="ARBA00023242"/>
    </source>
</evidence>
<dbReference type="InterPro" id="IPR029063">
    <property type="entry name" value="SAM-dependent_MTases_sf"/>
</dbReference>
<dbReference type="GO" id="GO:0032259">
    <property type="term" value="P:methylation"/>
    <property type="evidence" value="ECO:0007669"/>
    <property type="project" value="UniProtKB-KW"/>
</dbReference>
<feature type="region of interest" description="Disordered" evidence="13">
    <location>
        <begin position="848"/>
        <end position="888"/>
    </location>
</feature>
<evidence type="ECO:0000259" key="15">
    <source>
        <dbReference type="PROSITE" id="PS51533"/>
    </source>
</evidence>
<gene>
    <name evidence="16" type="primary">LOC114467335</name>
</gene>
<dbReference type="InterPro" id="IPR000313">
    <property type="entry name" value="PWWP_dom"/>
</dbReference>
<dbReference type="Gene3D" id="3.40.50.150">
    <property type="entry name" value="Vaccinia Virus protein VP39"/>
    <property type="match status" value="2"/>
</dbReference>
<evidence type="ECO:0000313" key="16">
    <source>
        <dbReference type="Ensembl" id="ENSGWIP00000049343.1"/>
    </source>
</evidence>
<keyword evidence="3" id="KW-0678">Repressor</keyword>
<feature type="region of interest" description="Disordered" evidence="13">
    <location>
        <begin position="929"/>
        <end position="1012"/>
    </location>
</feature>
<dbReference type="InterPro" id="IPR025766">
    <property type="entry name" value="ADD"/>
</dbReference>
<sequence length="1012" mass="112552">MFYCDIYQTEVRQMLVSKLRRYSPRLVSLSGLPGLTSRACRAGLQPAFAHVVTLVRDVHTHCSASASALDALKDLFSEGEGSECVLVLRSVERMAGCWRELLDYFKSRRGQKDAERIKDRLMDHGVKLDFLFLSHALEPLRILQDLQRNNSPLVAEQFQLLAVVARSYADRFLCPTAAEGLLRRWNHELLHNKVQTDLFYGSHSNDTNIECEERRCDFLRRARAFYEGVLKSIVDDAPKPLDAAALKNISTIMKHPDNVALMIRIQGRLVWGRVPGFSPWPAVICPITEQNSQQEMREVHWYGQDMVSLVKVKNLIPFKNFNSSFCHKSFSLLSVYKEGIFLEMAKCKSKKFSSDSEDRATLLREMMSWAAEGFKTDQDDASSEGTSFCLCCGTEDVVISHPLFKGGLCSKCKENFAETVYRYDDDGYQSYCTICCYGMEVILCGNDSCCRSFCQDCLNILVAPGTYDVLTQLDPWICYMCQPHTAQGALQPRPDWSTRVQQLFTSNGDMEFEPHRVYPSIPANLRQPLRILSLFDGIATGFVVLKELGFKVDQYVASEVCEDSVAVATINHEGKILHVGDVRTLTKKQLDAWGPFDLLIGGSPCNDLACVNPYRKGLYEGSGRLFFDYYRILQLLKPKEEDPRPFFWLFENVVSMQICDKVGICRFLECNPVLVDAVLVSPAHRARYFWGNIPGMSRPITASQSDKLTLQDCLERGREARVTKVRTITTNTNCLKQNGKKSILPVLQGGQEDTLWVTELERIFGFPKHYTDVRNMNKQQRQRVLGKSWSVPVVRHLLAPLKDYYACEELLPVTNSALSHTPNALISTSINSLNSNLHFSNTCISTSSNNLNPTSNASDPTLKPTSNISDSTLKPTSNISDSTLKPTSNISDSTLNLASNATLNPTSNASDSTLKLTCNASDSTLNPASNAADSALKPTSNATDSTVNPAFNASDSTLNPASNASDTPLKPALNALDSTLNPTTNGTLNPDPNATDSSSNASDFTLSLTLSP</sequence>
<evidence type="ECO:0000256" key="5">
    <source>
        <dbReference type="ARBA" id="ARBA00022679"/>
    </source>
</evidence>
<keyword evidence="6 12" id="KW-0949">S-adenosyl-L-methionine</keyword>
<feature type="compositionally biased region" description="Polar residues" evidence="13">
    <location>
        <begin position="863"/>
        <end position="888"/>
    </location>
</feature>
<reference evidence="16" key="2">
    <citation type="submission" date="2025-08" db="UniProtKB">
        <authorList>
            <consortium name="Ensembl"/>
        </authorList>
    </citation>
    <scope>IDENTIFICATION</scope>
</reference>
<evidence type="ECO:0000256" key="12">
    <source>
        <dbReference type="PROSITE-ProRule" id="PRU01016"/>
    </source>
</evidence>
<dbReference type="Pfam" id="PF17980">
    <property type="entry name" value="ADD_DNMT3"/>
    <property type="match status" value="1"/>
</dbReference>
<dbReference type="InterPro" id="IPR001525">
    <property type="entry name" value="C5_MeTfrase"/>
</dbReference>
<dbReference type="Gene3D" id="1.10.720.50">
    <property type="entry name" value="PWWP, helical domain"/>
    <property type="match status" value="1"/>
</dbReference>
<keyword evidence="17" id="KW-1185">Reference proteome</keyword>
<dbReference type="GO" id="GO:0005634">
    <property type="term" value="C:nucleus"/>
    <property type="evidence" value="ECO:0007669"/>
    <property type="project" value="UniProtKB-SubCell"/>
</dbReference>
<proteinExistence type="inferred from homology"/>
<evidence type="ECO:0000256" key="13">
    <source>
        <dbReference type="SAM" id="MobiDB-lite"/>
    </source>
</evidence>
<dbReference type="InterPro" id="IPR011011">
    <property type="entry name" value="Znf_FYVE_PHD"/>
</dbReference>
<feature type="domain" description="PWWP" evidence="14">
    <location>
        <begin position="266"/>
        <end position="321"/>
    </location>
</feature>
<dbReference type="GO" id="GO:0008270">
    <property type="term" value="F:zinc ion binding"/>
    <property type="evidence" value="ECO:0007669"/>
    <property type="project" value="UniProtKB-KW"/>
</dbReference>
<keyword evidence="5 12" id="KW-0808">Transferase</keyword>
<feature type="compositionally biased region" description="Polar residues" evidence="13">
    <location>
        <begin position="929"/>
        <end position="966"/>
    </location>
</feature>
<name>A0A8C5HVJ1_GOUWI</name>
<keyword evidence="9" id="KW-0862">Zinc</keyword>
<evidence type="ECO:0000256" key="8">
    <source>
        <dbReference type="ARBA" id="ARBA00022771"/>
    </source>
</evidence>
<keyword evidence="11" id="KW-0539">Nucleus</keyword>
<evidence type="ECO:0000256" key="2">
    <source>
        <dbReference type="ARBA" id="ARBA00011975"/>
    </source>
</evidence>
<evidence type="ECO:0000256" key="1">
    <source>
        <dbReference type="ARBA" id="ARBA00004123"/>
    </source>
</evidence>
<dbReference type="InterPro" id="IPR013083">
    <property type="entry name" value="Znf_RING/FYVE/PHD"/>
</dbReference>
<evidence type="ECO:0000313" key="17">
    <source>
        <dbReference type="Proteomes" id="UP000694680"/>
    </source>
</evidence>
<evidence type="ECO:0000256" key="6">
    <source>
        <dbReference type="ARBA" id="ARBA00022691"/>
    </source>
</evidence>
<keyword evidence="7" id="KW-0479">Metal-binding</keyword>
<comment type="similarity">
    <text evidence="12">Belongs to the class I-like SAM-binding methyltransferase superfamily. C5-methyltransferase family.</text>
</comment>
<evidence type="ECO:0000256" key="3">
    <source>
        <dbReference type="ARBA" id="ARBA00022491"/>
    </source>
</evidence>
<dbReference type="Proteomes" id="UP000694680">
    <property type="component" value="Chromosome 7"/>
</dbReference>
<accession>A0A8C5HVJ1</accession>
<dbReference type="Pfam" id="PF00145">
    <property type="entry name" value="DNA_methylase"/>
    <property type="match status" value="1"/>
</dbReference>
<dbReference type="Pfam" id="PF00855">
    <property type="entry name" value="PWWP"/>
    <property type="match status" value="1"/>
</dbReference>
<dbReference type="PROSITE" id="PS51679">
    <property type="entry name" value="SAM_MT_C5"/>
    <property type="match status" value="1"/>
</dbReference>
<keyword evidence="10" id="KW-0238">DNA-binding</keyword>
<evidence type="ECO:0000256" key="7">
    <source>
        <dbReference type="ARBA" id="ARBA00022723"/>
    </source>
</evidence>
<evidence type="ECO:0000259" key="14">
    <source>
        <dbReference type="PROSITE" id="PS50812"/>
    </source>
</evidence>
<dbReference type="GO" id="GO:0000122">
    <property type="term" value="P:negative regulation of transcription by RNA polymerase II"/>
    <property type="evidence" value="ECO:0007669"/>
    <property type="project" value="TreeGrafter"/>
</dbReference>
<dbReference type="InterPro" id="IPR050390">
    <property type="entry name" value="C5-Methyltransferase"/>
</dbReference>
<dbReference type="SUPFAM" id="SSF63748">
    <property type="entry name" value="Tudor/PWWP/MBT"/>
    <property type="match status" value="1"/>
</dbReference>
<keyword evidence="4 12" id="KW-0489">Methyltransferase</keyword>
<dbReference type="Ensembl" id="ENSGWIT00000053335.1">
    <property type="protein sequence ID" value="ENSGWIP00000049343.1"/>
    <property type="gene ID" value="ENSGWIG00000024068.1"/>
</dbReference>
<dbReference type="EC" id="2.1.1.37" evidence="2"/>
<dbReference type="InterPro" id="IPR040552">
    <property type="entry name" value="DNMT3_ADD_GATA1-like"/>
</dbReference>
<keyword evidence="8" id="KW-0863">Zinc-finger</keyword>
<feature type="compositionally biased region" description="Low complexity" evidence="13">
    <location>
        <begin position="979"/>
        <end position="993"/>
    </location>
</feature>
<dbReference type="PROSITE" id="PS51533">
    <property type="entry name" value="ADD"/>
    <property type="match status" value="1"/>
</dbReference>
<comment type="subcellular location">
    <subcellularLocation>
        <location evidence="1">Nucleus</location>
    </subcellularLocation>
</comment>
<reference evidence="16" key="3">
    <citation type="submission" date="2025-09" db="UniProtKB">
        <authorList>
            <consortium name="Ensembl"/>
        </authorList>
    </citation>
    <scope>IDENTIFICATION</scope>
</reference>
<dbReference type="SUPFAM" id="SSF57903">
    <property type="entry name" value="FYVE/PHD zinc finger"/>
    <property type="match status" value="1"/>
</dbReference>